<dbReference type="InterPro" id="IPR053134">
    <property type="entry name" value="RNA-dir_DNA_polymerase"/>
</dbReference>
<dbReference type="SUPFAM" id="SSF56672">
    <property type="entry name" value="DNA/RNA polymerases"/>
    <property type="match status" value="1"/>
</dbReference>
<dbReference type="HOGENOM" id="CLU_1148942_0_0_1"/>
<dbReference type="InterPro" id="IPR043128">
    <property type="entry name" value="Rev_trsase/Diguanyl_cyclase"/>
</dbReference>
<dbReference type="Proteomes" id="UP000026915">
    <property type="component" value="Chromosome 1"/>
</dbReference>
<accession>A0A061DP14</accession>
<name>A0A061DP14_THECC</name>
<dbReference type="Gene3D" id="3.10.10.10">
    <property type="entry name" value="HIV Type 1 Reverse Transcriptase, subunit A, domain 1"/>
    <property type="match status" value="1"/>
</dbReference>
<dbReference type="PANTHER" id="PTHR24559:SF444">
    <property type="entry name" value="REVERSE TRANSCRIPTASE DOMAIN-CONTAINING PROTEIN"/>
    <property type="match status" value="1"/>
</dbReference>
<dbReference type="Gene3D" id="3.30.70.270">
    <property type="match status" value="1"/>
</dbReference>
<dbReference type="eggNOG" id="KOG0017">
    <property type="taxonomic scope" value="Eukaryota"/>
</dbReference>
<evidence type="ECO:0000313" key="2">
    <source>
        <dbReference type="Proteomes" id="UP000026915"/>
    </source>
</evidence>
<dbReference type="Gramene" id="EOX93831">
    <property type="protein sequence ID" value="EOX93831"/>
    <property type="gene ID" value="TCM_002776"/>
</dbReference>
<evidence type="ECO:0000313" key="1">
    <source>
        <dbReference type="EMBL" id="EOX93831.1"/>
    </source>
</evidence>
<sequence length="242" mass="27909">MPLTIGLKVLYLEILNPILEKKVKSIVKQLHSKVEKSITYDVFMKNYSNNPLEASLISTYESDDPFIEEPPTLEFKPLPTYVRYAFLGNSSTLSILVSSPFTNVQEDKLLHVLRKFKKAIGWTIADIKGISPSICIHKILLKDNHKATIKHQCKLNPIMRDVVKKEIIKWLDAALEDQEKTTFTCPYGTFAFRRMLFGFCNALTTFQRCKMAIFSNMVEKYLSKACHLLIELEHKAYWAIKD</sequence>
<proteinExistence type="predicted"/>
<dbReference type="PANTHER" id="PTHR24559">
    <property type="entry name" value="TRANSPOSON TY3-I GAG-POL POLYPROTEIN"/>
    <property type="match status" value="1"/>
</dbReference>
<reference evidence="1 2" key="1">
    <citation type="journal article" date="2013" name="Genome Biol.">
        <title>The genome sequence of the most widely cultivated cacao type and its use to identify candidate genes regulating pod color.</title>
        <authorList>
            <person name="Motamayor J.C."/>
            <person name="Mockaitis K."/>
            <person name="Schmutz J."/>
            <person name="Haiminen N."/>
            <person name="Iii D.L."/>
            <person name="Cornejo O."/>
            <person name="Findley S.D."/>
            <person name="Zheng P."/>
            <person name="Utro F."/>
            <person name="Royaert S."/>
            <person name="Saski C."/>
            <person name="Jenkins J."/>
            <person name="Podicheti R."/>
            <person name="Zhao M."/>
            <person name="Scheffler B.E."/>
            <person name="Stack J.C."/>
            <person name="Feltus F.A."/>
            <person name="Mustiga G.M."/>
            <person name="Amores F."/>
            <person name="Phillips W."/>
            <person name="Marelli J.P."/>
            <person name="May G.D."/>
            <person name="Shapiro H."/>
            <person name="Ma J."/>
            <person name="Bustamante C.D."/>
            <person name="Schnell R.J."/>
            <person name="Main D."/>
            <person name="Gilbert D."/>
            <person name="Parida L."/>
            <person name="Kuhn D.N."/>
        </authorList>
    </citation>
    <scope>NUCLEOTIDE SEQUENCE [LARGE SCALE GENOMIC DNA]</scope>
    <source>
        <strain evidence="2">cv. Matina 1-6</strain>
    </source>
</reference>
<organism evidence="1 2">
    <name type="scientific">Theobroma cacao</name>
    <name type="common">Cacao</name>
    <name type="synonym">Cocoa</name>
    <dbReference type="NCBI Taxonomy" id="3641"/>
    <lineage>
        <taxon>Eukaryota</taxon>
        <taxon>Viridiplantae</taxon>
        <taxon>Streptophyta</taxon>
        <taxon>Embryophyta</taxon>
        <taxon>Tracheophyta</taxon>
        <taxon>Spermatophyta</taxon>
        <taxon>Magnoliopsida</taxon>
        <taxon>eudicotyledons</taxon>
        <taxon>Gunneridae</taxon>
        <taxon>Pentapetalae</taxon>
        <taxon>rosids</taxon>
        <taxon>malvids</taxon>
        <taxon>Malvales</taxon>
        <taxon>Malvaceae</taxon>
        <taxon>Byttnerioideae</taxon>
        <taxon>Theobroma</taxon>
    </lineage>
</organism>
<dbReference type="InterPro" id="IPR043502">
    <property type="entry name" value="DNA/RNA_pol_sf"/>
</dbReference>
<gene>
    <name evidence="1" type="ORF">TCM_002776</name>
</gene>
<dbReference type="EMBL" id="CM001879">
    <property type="protein sequence ID" value="EOX93831.1"/>
    <property type="molecule type" value="Genomic_DNA"/>
</dbReference>
<dbReference type="InParanoid" id="A0A061DP14"/>
<keyword evidence="2" id="KW-1185">Reference proteome</keyword>
<protein>
    <submittedName>
        <fullName evidence="1">Uncharacterized protein</fullName>
    </submittedName>
</protein>
<dbReference type="AlphaFoldDB" id="A0A061DP14"/>